<sequence>MVLQVAVFKPRDIEKALLSKGFQVEHTHHEYFWLYYNGKRTHIKTRISHGKKEYGPSLISAIKKQLKLQSKQQIEDLLNCPMSEEDYIELLRSNGEVD</sequence>
<evidence type="ECO:0000313" key="4">
    <source>
        <dbReference type="Proteomes" id="UP000295404"/>
    </source>
</evidence>
<gene>
    <name evidence="2" type="ORF">C7960_0744</name>
    <name evidence="1" type="ORF">SAMN06295989_11159</name>
</gene>
<proteinExistence type="predicted"/>
<evidence type="ECO:0008006" key="5">
    <source>
        <dbReference type="Google" id="ProtNLM"/>
    </source>
</evidence>
<dbReference type="EMBL" id="OBDR01000011">
    <property type="protein sequence ID" value="SNY20721.1"/>
    <property type="molecule type" value="Genomic_DNA"/>
</dbReference>
<accession>A0A285GEB2</accession>
<reference evidence="1" key="1">
    <citation type="submission" date="2017-09" db="EMBL/GenBank/DDBJ databases">
        <authorList>
            <person name="Ehlers B."/>
            <person name="Leendertz F.H."/>
        </authorList>
    </citation>
    <scope>NUCLEOTIDE SEQUENCE [LARGE SCALE GENOMIC DNA]</scope>
    <source>
        <strain evidence="1">WG-1MB</strain>
    </source>
</reference>
<dbReference type="Proteomes" id="UP000217726">
    <property type="component" value="Unassembled WGS sequence"/>
</dbReference>
<reference evidence="3" key="2">
    <citation type="submission" date="2017-09" db="EMBL/GenBank/DDBJ databases">
        <authorList>
            <person name="Varghese N."/>
            <person name="Submissions S."/>
        </authorList>
    </citation>
    <scope>NUCLEOTIDE SEQUENCE [LARGE SCALE GENOMIC DNA]</scope>
    <source>
        <strain evidence="3">WG-1MB</strain>
    </source>
</reference>
<evidence type="ECO:0000313" key="2">
    <source>
        <dbReference type="EMBL" id="TCL11580.1"/>
    </source>
</evidence>
<dbReference type="EMBL" id="SMMS01000001">
    <property type="protein sequence ID" value="TCL11580.1"/>
    <property type="molecule type" value="Genomic_DNA"/>
</dbReference>
<keyword evidence="3" id="KW-1185">Reference proteome</keyword>
<evidence type="ECO:0000313" key="3">
    <source>
        <dbReference type="Proteomes" id="UP000217726"/>
    </source>
</evidence>
<reference evidence="2 4" key="3">
    <citation type="submission" date="2019-03" db="EMBL/GenBank/DDBJ databases">
        <title>Subsurface microbial communities from deep shales in Ohio and West Virginia, USA.</title>
        <authorList>
            <person name="Wrighton K."/>
        </authorList>
    </citation>
    <scope>NUCLEOTIDE SEQUENCE [LARGE SCALE GENOMIC DNA]</scope>
    <source>
        <strain evidence="2 4">WG1_MB</strain>
    </source>
</reference>
<protein>
    <recommendedName>
        <fullName evidence="5">Type II toxin-antitoxin system HicA family toxin</fullName>
    </recommendedName>
</protein>
<dbReference type="SUPFAM" id="SSF54786">
    <property type="entry name" value="YcfA/nrd intein domain"/>
    <property type="match status" value="1"/>
</dbReference>
<dbReference type="AlphaFoldDB" id="A0A285GEB2"/>
<name>A0A285GEB2_9EURY</name>
<evidence type="ECO:0000313" key="1">
    <source>
        <dbReference type="EMBL" id="SNY20721.1"/>
    </source>
</evidence>
<organism evidence="1 3">
    <name type="scientific">Methanohalophilus euhalobius</name>
    <dbReference type="NCBI Taxonomy" id="51203"/>
    <lineage>
        <taxon>Archaea</taxon>
        <taxon>Methanobacteriati</taxon>
        <taxon>Methanobacteriota</taxon>
        <taxon>Stenosarchaea group</taxon>
        <taxon>Methanomicrobia</taxon>
        <taxon>Methanosarcinales</taxon>
        <taxon>Methanosarcinaceae</taxon>
        <taxon>Methanohalophilus</taxon>
    </lineage>
</organism>
<dbReference type="Proteomes" id="UP000295404">
    <property type="component" value="Unassembled WGS sequence"/>
</dbReference>